<reference evidence="9 10" key="1">
    <citation type="journal article" date="2011" name="J. Bacteriol.">
        <title>Complete genome sequence of seawater bacterium Glaciecola nitratireducens FR1064T.</title>
        <authorList>
            <person name="Bian F."/>
            <person name="Qin Q.L."/>
            <person name="Xie B.B."/>
            <person name="Shu Y.L."/>
            <person name="Zhang X.Y."/>
            <person name="Yu Y."/>
            <person name="Chen B."/>
            <person name="Chen X.L."/>
            <person name="Zhou B.C."/>
            <person name="Zhang Y.Z."/>
        </authorList>
    </citation>
    <scope>NUCLEOTIDE SEQUENCE [LARGE SCALE GENOMIC DNA]</scope>
    <source>
        <strain evidence="10">JCM 12485 / KCTC 12276 / FR1064</strain>
    </source>
</reference>
<feature type="domain" description="EAL" evidence="7">
    <location>
        <begin position="422"/>
        <end position="673"/>
    </location>
</feature>
<dbReference type="SMART" id="SM00052">
    <property type="entry name" value="EAL"/>
    <property type="match status" value="1"/>
</dbReference>
<proteinExistence type="predicted"/>
<dbReference type="Pfam" id="PF08448">
    <property type="entry name" value="PAS_4"/>
    <property type="match status" value="1"/>
</dbReference>
<dbReference type="Gene3D" id="3.20.20.450">
    <property type="entry name" value="EAL domain"/>
    <property type="match status" value="1"/>
</dbReference>
<dbReference type="EC" id="3.1.4.52" evidence="2"/>
<evidence type="ECO:0000259" key="5">
    <source>
        <dbReference type="PROSITE" id="PS50112"/>
    </source>
</evidence>
<dbReference type="InterPro" id="IPR035965">
    <property type="entry name" value="PAS-like_dom_sf"/>
</dbReference>
<dbReference type="GO" id="GO:0071111">
    <property type="term" value="F:cyclic-guanylate-specific phosphodiesterase activity"/>
    <property type="evidence" value="ECO:0007669"/>
    <property type="project" value="UniProtKB-EC"/>
</dbReference>
<evidence type="ECO:0000256" key="2">
    <source>
        <dbReference type="ARBA" id="ARBA00012282"/>
    </source>
</evidence>
<dbReference type="Gene3D" id="3.30.70.270">
    <property type="match status" value="1"/>
</dbReference>
<dbReference type="Pfam" id="PF00563">
    <property type="entry name" value="EAL"/>
    <property type="match status" value="1"/>
</dbReference>
<keyword evidence="3" id="KW-0973">c-di-GMP</keyword>
<evidence type="ECO:0000256" key="3">
    <source>
        <dbReference type="ARBA" id="ARBA00022636"/>
    </source>
</evidence>
<dbReference type="CDD" id="cd01949">
    <property type="entry name" value="GGDEF"/>
    <property type="match status" value="1"/>
</dbReference>
<dbReference type="FunFam" id="3.30.70.270:FF:000001">
    <property type="entry name" value="Diguanylate cyclase domain protein"/>
    <property type="match status" value="1"/>
</dbReference>
<dbReference type="InterPro" id="IPR000160">
    <property type="entry name" value="GGDEF_dom"/>
</dbReference>
<dbReference type="Gene3D" id="2.10.70.100">
    <property type="match status" value="1"/>
</dbReference>
<dbReference type="InterPro" id="IPR052155">
    <property type="entry name" value="Biofilm_reg_signaling"/>
</dbReference>
<dbReference type="SMART" id="SM00267">
    <property type="entry name" value="GGDEF"/>
    <property type="match status" value="1"/>
</dbReference>
<dbReference type="PANTHER" id="PTHR44757">
    <property type="entry name" value="DIGUANYLATE CYCLASE DGCP"/>
    <property type="match status" value="1"/>
</dbReference>
<evidence type="ECO:0000256" key="4">
    <source>
        <dbReference type="ARBA" id="ARBA00051114"/>
    </source>
</evidence>
<sequence length="673" mass="77303">MFDEVHYWQLVRDDNGNIKTWRLRAINPAAQKSWGMTLEEVIGKTTEEIFSPNSRDLFMPIVNKIFSEGVPHTWETYFPDKDQYLKMTSVPLGDHFISTGVDITDLVKARKEAEEKEESLKFVLDVSELGYWDHDIQTNQTSRSLKHDQQFGYAEMLPEWHHETLLNHIVKEDRERVDRVYKKSVLSGGDYDVEFRCKWPDKKIHWLWCKGRFITNAKGDVIRSVGIQADITAKKYAGAKIEKLAFYDPLTKLPNRRLITERLKHALTNRKRSRDYGALLFVDLDHFKDLNDSLGHSIGDLLLQQVADRLRNCLRGVDSVGRLGGDEFLVLIDDLSQEKVTAASQVQVIANKVLSALNQAYQLDGYEYHNTPSIGVTLFGEHALKLDELLKQADIAMYKAKESGRNTVCFFDYKMQEEVYYRTKMDYDLRTAIQRNQFQLYYQVQVDDKGSPLGAEALIRWLHPSRDLVSPGDFIPIAEESDLILSIGLWVLDAACAQLKRWEKNPLKSALTLSVNISAKQFHQPHFVEQVLTAIKRHNINPNRLRLELTESMLVKDIDSIIASMTKLASIGIRFELDDFGTGYSSLQLLKKLPIDRLKIDQSFVRDIVHDSSDQAIVRTVIAMAESLGLGVIAEGVETKEQWLRLQKKGCKRYQGYLFSKPIPIEEFEDLIS</sequence>
<dbReference type="CDD" id="cd01948">
    <property type="entry name" value="EAL"/>
    <property type="match status" value="1"/>
</dbReference>
<dbReference type="InterPro" id="IPR000014">
    <property type="entry name" value="PAS"/>
</dbReference>
<evidence type="ECO:0000259" key="6">
    <source>
        <dbReference type="PROSITE" id="PS50113"/>
    </source>
</evidence>
<gene>
    <name evidence="9" type="ordered locus">GNIT_0197</name>
</gene>
<organism evidence="9 10">
    <name type="scientific">Glaciecola nitratireducens (strain JCM 12485 / KCTC 12276 / FR1064)</name>
    <dbReference type="NCBI Taxonomy" id="1085623"/>
    <lineage>
        <taxon>Bacteria</taxon>
        <taxon>Pseudomonadati</taxon>
        <taxon>Pseudomonadota</taxon>
        <taxon>Gammaproteobacteria</taxon>
        <taxon>Alteromonadales</taxon>
        <taxon>Alteromonadaceae</taxon>
        <taxon>Brumicola</taxon>
    </lineage>
</organism>
<dbReference type="PROSITE" id="PS50883">
    <property type="entry name" value="EAL"/>
    <property type="match status" value="1"/>
</dbReference>
<comment type="catalytic activity">
    <reaction evidence="4">
        <text>3',3'-c-di-GMP + H2O = 5'-phosphoguanylyl(3'-&gt;5')guanosine + H(+)</text>
        <dbReference type="Rhea" id="RHEA:24902"/>
        <dbReference type="ChEBI" id="CHEBI:15377"/>
        <dbReference type="ChEBI" id="CHEBI:15378"/>
        <dbReference type="ChEBI" id="CHEBI:58754"/>
        <dbReference type="ChEBI" id="CHEBI:58805"/>
        <dbReference type="EC" id="3.1.4.52"/>
    </reaction>
    <physiologicalReaction direction="left-to-right" evidence="4">
        <dbReference type="Rhea" id="RHEA:24903"/>
    </physiologicalReaction>
</comment>
<dbReference type="EMBL" id="CP003060">
    <property type="protein sequence ID" value="AEP28351.1"/>
    <property type="molecule type" value="Genomic_DNA"/>
</dbReference>
<dbReference type="InterPro" id="IPR013655">
    <property type="entry name" value="PAS_fold_3"/>
</dbReference>
<dbReference type="eggNOG" id="COG5001">
    <property type="taxonomic scope" value="Bacteria"/>
</dbReference>
<dbReference type="Pfam" id="PF00990">
    <property type="entry name" value="GGDEF"/>
    <property type="match status" value="1"/>
</dbReference>
<evidence type="ECO:0000313" key="10">
    <source>
        <dbReference type="Proteomes" id="UP000009282"/>
    </source>
</evidence>
<protein>
    <recommendedName>
        <fullName evidence="2">cyclic-guanylate-specific phosphodiesterase</fullName>
        <ecNumber evidence="2">3.1.4.52</ecNumber>
    </recommendedName>
</protein>
<dbReference type="NCBIfam" id="TIGR00254">
    <property type="entry name" value="GGDEF"/>
    <property type="match status" value="1"/>
</dbReference>
<name>G4QF07_GLANF</name>
<dbReference type="PANTHER" id="PTHR44757:SF2">
    <property type="entry name" value="BIOFILM ARCHITECTURE MAINTENANCE PROTEIN MBAA"/>
    <property type="match status" value="1"/>
</dbReference>
<dbReference type="AlphaFoldDB" id="G4QF07"/>
<keyword evidence="10" id="KW-1185">Reference proteome</keyword>
<comment type="cofactor">
    <cofactor evidence="1">
        <name>Mg(2+)</name>
        <dbReference type="ChEBI" id="CHEBI:18420"/>
    </cofactor>
</comment>
<evidence type="ECO:0000259" key="8">
    <source>
        <dbReference type="PROSITE" id="PS50887"/>
    </source>
</evidence>
<dbReference type="FunFam" id="3.20.20.450:FF:000001">
    <property type="entry name" value="Cyclic di-GMP phosphodiesterase yahA"/>
    <property type="match status" value="1"/>
</dbReference>
<dbReference type="InterPro" id="IPR013656">
    <property type="entry name" value="PAS_4"/>
</dbReference>
<dbReference type="SUPFAM" id="SSF55785">
    <property type="entry name" value="PYP-like sensor domain (PAS domain)"/>
    <property type="match status" value="2"/>
</dbReference>
<dbReference type="STRING" id="1085623.GNIT_0197"/>
<dbReference type="InterPro" id="IPR001633">
    <property type="entry name" value="EAL_dom"/>
</dbReference>
<feature type="domain" description="PAC" evidence="6">
    <location>
        <begin position="191"/>
        <end position="243"/>
    </location>
</feature>
<evidence type="ECO:0000256" key="1">
    <source>
        <dbReference type="ARBA" id="ARBA00001946"/>
    </source>
</evidence>
<dbReference type="InterPro" id="IPR000700">
    <property type="entry name" value="PAS-assoc_C"/>
</dbReference>
<dbReference type="SUPFAM" id="SSF55073">
    <property type="entry name" value="Nucleotide cyclase"/>
    <property type="match status" value="1"/>
</dbReference>
<dbReference type="InterPro" id="IPR035919">
    <property type="entry name" value="EAL_sf"/>
</dbReference>
<dbReference type="PROSITE" id="PS50887">
    <property type="entry name" value="GGDEF"/>
    <property type="match status" value="1"/>
</dbReference>
<dbReference type="HOGENOM" id="CLU_000445_70_20_6"/>
<dbReference type="Proteomes" id="UP000009282">
    <property type="component" value="Chromosome"/>
</dbReference>
<feature type="domain" description="PAS" evidence="5">
    <location>
        <begin position="1"/>
        <end position="69"/>
    </location>
</feature>
<dbReference type="SUPFAM" id="SSF141868">
    <property type="entry name" value="EAL domain-like"/>
    <property type="match status" value="1"/>
</dbReference>
<feature type="domain" description="GGDEF" evidence="8">
    <location>
        <begin position="275"/>
        <end position="413"/>
    </location>
</feature>
<dbReference type="KEGG" id="gni:GNIT_0197"/>
<dbReference type="Gene3D" id="3.30.450.20">
    <property type="entry name" value="PAS domain"/>
    <property type="match status" value="2"/>
</dbReference>
<evidence type="ECO:0000259" key="7">
    <source>
        <dbReference type="PROSITE" id="PS50883"/>
    </source>
</evidence>
<dbReference type="PROSITE" id="PS50112">
    <property type="entry name" value="PAS"/>
    <property type="match status" value="1"/>
</dbReference>
<dbReference type="Pfam" id="PF08447">
    <property type="entry name" value="PAS_3"/>
    <property type="match status" value="1"/>
</dbReference>
<evidence type="ECO:0000313" key="9">
    <source>
        <dbReference type="EMBL" id="AEP28351.1"/>
    </source>
</evidence>
<dbReference type="GO" id="GO:0071732">
    <property type="term" value="P:cellular response to nitric oxide"/>
    <property type="evidence" value="ECO:0007669"/>
    <property type="project" value="UniProtKB-ARBA"/>
</dbReference>
<dbReference type="InterPro" id="IPR029787">
    <property type="entry name" value="Nucleotide_cyclase"/>
</dbReference>
<dbReference type="InterPro" id="IPR043128">
    <property type="entry name" value="Rev_trsase/Diguanyl_cyclase"/>
</dbReference>
<accession>G4QF07</accession>
<dbReference type="PROSITE" id="PS50113">
    <property type="entry name" value="PAC"/>
    <property type="match status" value="1"/>
</dbReference>
<dbReference type="CDD" id="cd00130">
    <property type="entry name" value="PAS"/>
    <property type="match status" value="2"/>
</dbReference>